<name>A0ABV8KYD7_9ACTN</name>
<evidence type="ECO:0000313" key="3">
    <source>
        <dbReference type="Proteomes" id="UP001595868"/>
    </source>
</evidence>
<feature type="transmembrane region" description="Helical" evidence="1">
    <location>
        <begin position="32"/>
        <end position="52"/>
    </location>
</feature>
<dbReference type="RefSeq" id="WP_377553392.1">
    <property type="nucleotide sequence ID" value="NZ_JBHSBN010000055.1"/>
</dbReference>
<dbReference type="EMBL" id="JBHSBN010000055">
    <property type="protein sequence ID" value="MFC4110722.1"/>
    <property type="molecule type" value="Genomic_DNA"/>
</dbReference>
<feature type="transmembrane region" description="Helical" evidence="1">
    <location>
        <begin position="85"/>
        <end position="106"/>
    </location>
</feature>
<keyword evidence="1" id="KW-0812">Transmembrane</keyword>
<keyword evidence="1" id="KW-1133">Transmembrane helix</keyword>
<sequence length="120" mass="11909">MSAIAPLDAALHAASIVISALAAVVQASTGLAGAAGPLFGVLLVVLTVLAYVSSRRARRLADAASALPAPAGGGGSALLARLPTLLPYGTVLVAAVLPLATVLYLVTSTAWTVLERVLLQ</sequence>
<keyword evidence="1" id="KW-0472">Membrane</keyword>
<keyword evidence="3" id="KW-1185">Reference proteome</keyword>
<organism evidence="2 3">
    <name type="scientific">Micromonospora zhanjiangensis</name>
    <dbReference type="NCBI Taxonomy" id="1522057"/>
    <lineage>
        <taxon>Bacteria</taxon>
        <taxon>Bacillati</taxon>
        <taxon>Actinomycetota</taxon>
        <taxon>Actinomycetes</taxon>
        <taxon>Micromonosporales</taxon>
        <taxon>Micromonosporaceae</taxon>
        <taxon>Micromonospora</taxon>
    </lineage>
</organism>
<protein>
    <submittedName>
        <fullName evidence="2">Uncharacterized protein</fullName>
    </submittedName>
</protein>
<accession>A0ABV8KYD7</accession>
<proteinExistence type="predicted"/>
<evidence type="ECO:0000256" key="1">
    <source>
        <dbReference type="SAM" id="Phobius"/>
    </source>
</evidence>
<comment type="caution">
    <text evidence="2">The sequence shown here is derived from an EMBL/GenBank/DDBJ whole genome shotgun (WGS) entry which is preliminary data.</text>
</comment>
<evidence type="ECO:0000313" key="2">
    <source>
        <dbReference type="EMBL" id="MFC4110722.1"/>
    </source>
</evidence>
<dbReference type="Proteomes" id="UP001595868">
    <property type="component" value="Unassembled WGS sequence"/>
</dbReference>
<reference evidence="3" key="1">
    <citation type="journal article" date="2019" name="Int. J. Syst. Evol. Microbiol.">
        <title>The Global Catalogue of Microorganisms (GCM) 10K type strain sequencing project: providing services to taxonomists for standard genome sequencing and annotation.</title>
        <authorList>
            <consortium name="The Broad Institute Genomics Platform"/>
            <consortium name="The Broad Institute Genome Sequencing Center for Infectious Disease"/>
            <person name="Wu L."/>
            <person name="Ma J."/>
        </authorList>
    </citation>
    <scope>NUCLEOTIDE SEQUENCE [LARGE SCALE GENOMIC DNA]</scope>
    <source>
        <strain evidence="3">2902at01</strain>
    </source>
</reference>
<gene>
    <name evidence="2" type="ORF">ACFOX0_33030</name>
</gene>